<sequence>MSYSKLTFDLSPYKTCFCERCNNLSNLSSASLHSTSSNVYNKCHKTCDICDGFSSLKMKGGDVHRDIYFWKEKMGSQQYSRPRSHSFGLFESKSSSIFPISMSQLCTPGGFRRRYIQMNKKETDSLHENSKYVNFPEFLNLYWNFFGEKFKHYKYHSLGSDENIAQKSQKPSSFSEDFCASNKSAVKDRKMDLFKAILLLIKTFMGTGLLFLPKAFFSGGILLSPIVLIGIAIISLYCFIVLAKIKYIIPGSFENMGYVIYGSLMKYVILVSIAVSQIVFSSTYTIFVSKNASSLIKSVTKKGYDISSEWFILFQFIIFIPFVLVRNISKLSTIALMSNILILFGIVYLSYVFIFTISTQGLGDIALFNFSGFSFFIGASVFSFESIALILPITESLKRKENVFFSIYLVMGIVTIIFTVIGILGYCAYGSKVESLIFLNMSKNNLSVTIRSLYCIAVMLSTPLQLFPAIKIIEEKVFVKNEKCDLYVYWKKNCVRILVAIVMSLIAWSGSKDFDKFVSLVGSVICIPLLYMYPPLLHLKACSKRMLEKIFDISICLLGIITVIYVIIISFGSYKE</sequence>
<dbReference type="Proteomes" id="UP000768646">
    <property type="component" value="Unassembled WGS sequence"/>
</dbReference>
<evidence type="ECO:0000313" key="1">
    <source>
        <dbReference type="EMBL" id="KAG4306429.1"/>
    </source>
</evidence>
<dbReference type="EMBL" id="JABTEG010000001">
    <property type="protein sequence ID" value="KAG4306429.1"/>
    <property type="molecule type" value="Genomic_DNA"/>
</dbReference>
<gene>
    <name evidence="1" type="ORF">PORY_000417</name>
</gene>
<accession>A0ACB7CF86</accession>
<name>A0ACB7CF86_9ASCO</name>
<reference evidence="1 2" key="1">
    <citation type="journal article" date="2021" name="Commun. Biol.">
        <title>Genomic insights into the host specific adaptation of the Pneumocystis genus.</title>
        <authorList>
            <person name="Cisse O.H."/>
            <person name="Ma L."/>
            <person name="Dekker J.P."/>
            <person name="Khil P.P."/>
            <person name="Youn J.-H."/>
            <person name="Brenchley J.M."/>
            <person name="Blair R."/>
            <person name="Pahar B."/>
            <person name="Chabe M."/>
            <person name="Van Rompay K.K.A."/>
            <person name="Keesler R."/>
            <person name="Sukura A."/>
            <person name="Hirsch V."/>
            <person name="Kutty G."/>
            <person name="Liu Y."/>
            <person name="Peng L."/>
            <person name="Chen J."/>
            <person name="Song J."/>
            <person name="Weissenbacher-Lang C."/>
            <person name="Xu J."/>
            <person name="Upham N.S."/>
            <person name="Stajich J.E."/>
            <person name="Cuomo C.A."/>
            <person name="Cushion M.T."/>
            <person name="Kovacs J.A."/>
        </authorList>
    </citation>
    <scope>NUCLEOTIDE SEQUENCE [LARGE SCALE GENOMIC DNA]</scope>
    <source>
        <strain evidence="1 2">RABM</strain>
    </source>
</reference>
<protein>
    <submittedName>
        <fullName evidence="1">Uncharacterized protein</fullName>
    </submittedName>
</protein>
<keyword evidence="2" id="KW-1185">Reference proteome</keyword>
<proteinExistence type="predicted"/>
<evidence type="ECO:0000313" key="2">
    <source>
        <dbReference type="Proteomes" id="UP000768646"/>
    </source>
</evidence>
<comment type="caution">
    <text evidence="1">The sequence shown here is derived from an EMBL/GenBank/DDBJ whole genome shotgun (WGS) entry which is preliminary data.</text>
</comment>
<organism evidence="1 2">
    <name type="scientific">Pneumocystis oryctolagi</name>
    <dbReference type="NCBI Taxonomy" id="42067"/>
    <lineage>
        <taxon>Eukaryota</taxon>
        <taxon>Fungi</taxon>
        <taxon>Dikarya</taxon>
        <taxon>Ascomycota</taxon>
        <taxon>Taphrinomycotina</taxon>
        <taxon>Pneumocystomycetes</taxon>
        <taxon>Pneumocystaceae</taxon>
        <taxon>Pneumocystis</taxon>
    </lineage>
</organism>